<organism evidence="1 2">
    <name type="scientific">Octopus vulgaris</name>
    <name type="common">Common octopus</name>
    <dbReference type="NCBI Taxonomy" id="6645"/>
    <lineage>
        <taxon>Eukaryota</taxon>
        <taxon>Metazoa</taxon>
        <taxon>Spiralia</taxon>
        <taxon>Lophotrochozoa</taxon>
        <taxon>Mollusca</taxon>
        <taxon>Cephalopoda</taxon>
        <taxon>Coleoidea</taxon>
        <taxon>Octopodiformes</taxon>
        <taxon>Octopoda</taxon>
        <taxon>Incirrata</taxon>
        <taxon>Octopodidae</taxon>
        <taxon>Octopus</taxon>
    </lineage>
</organism>
<dbReference type="AlphaFoldDB" id="A0AA36ALV9"/>
<gene>
    <name evidence="1" type="ORF">OCTVUL_1B030493</name>
</gene>
<keyword evidence="2" id="KW-1185">Reference proteome</keyword>
<evidence type="ECO:0000313" key="2">
    <source>
        <dbReference type="Proteomes" id="UP001162480"/>
    </source>
</evidence>
<dbReference type="PANTHER" id="PTHR45913">
    <property type="entry name" value="EPM2A-INTERACTING PROTEIN 1"/>
    <property type="match status" value="1"/>
</dbReference>
<reference evidence="1" key="1">
    <citation type="submission" date="2023-08" db="EMBL/GenBank/DDBJ databases">
        <authorList>
            <person name="Alioto T."/>
            <person name="Alioto T."/>
            <person name="Gomez Garrido J."/>
        </authorList>
    </citation>
    <scope>NUCLEOTIDE SEQUENCE</scope>
</reference>
<proteinExistence type="predicted"/>
<accession>A0AA36ALV9</accession>
<dbReference type="EMBL" id="OX597815">
    <property type="protein sequence ID" value="CAI9717402.1"/>
    <property type="molecule type" value="Genomic_DNA"/>
</dbReference>
<dbReference type="Proteomes" id="UP001162480">
    <property type="component" value="Chromosome 2"/>
</dbReference>
<name>A0AA36ALV9_OCTVU</name>
<evidence type="ECO:0000313" key="1">
    <source>
        <dbReference type="EMBL" id="CAI9717402.1"/>
    </source>
</evidence>
<sequence length="223" mass="25543">MTGLIASYNIALLVAKSGKSHTIGETLLRPVIEEVFSTVMHEKFDNVMKIPLSNNTISLRIDNMVNDVKHPHVNILQRSEFSIQVDESAVVDNQCFMMVYVRYFSEDLQLCEEMLFTEKFPLDSKDELVDGDLTTSCNYLQSLHDGMVEQFQGVIALNIPKWYSNPFEVDAVDCEDDVQAELIELQNDNDTTMRYRRNGKAVVLTNSSFGENENQCKRKRKFP</sequence>
<protein>
    <recommendedName>
        <fullName evidence="3">Zinc finger BED domain-containing protein 5</fullName>
    </recommendedName>
</protein>
<dbReference type="PANTHER" id="PTHR45913:SF22">
    <property type="entry name" value="SCAN BOX DOMAIN-CONTAINING PROTEIN"/>
    <property type="match status" value="1"/>
</dbReference>
<evidence type="ECO:0008006" key="3">
    <source>
        <dbReference type="Google" id="ProtNLM"/>
    </source>
</evidence>